<feature type="transmembrane region" description="Helical" evidence="9">
    <location>
        <begin position="318"/>
        <end position="338"/>
    </location>
</feature>
<keyword evidence="9" id="KW-1133">Transmembrane helix</keyword>
<evidence type="ECO:0000256" key="5">
    <source>
        <dbReference type="ARBA" id="ARBA00022777"/>
    </source>
</evidence>
<reference evidence="12 13" key="1">
    <citation type="submission" date="2017-09" db="EMBL/GenBank/DDBJ databases">
        <title>Large-scale bioinformatics analysis of Bacillus genomes uncovers conserved roles of natural products in bacterial physiology.</title>
        <authorList>
            <consortium name="Agbiome Team Llc"/>
            <person name="Bleich R.M."/>
            <person name="Grubbs K.J."/>
            <person name="Santa Maria K.C."/>
            <person name="Allen S.E."/>
            <person name="Farag S."/>
            <person name="Shank E.A."/>
            <person name="Bowers A."/>
        </authorList>
    </citation>
    <scope>NUCLEOTIDE SEQUENCE [LARGE SCALE GENOMIC DNA]</scope>
    <source>
        <strain evidence="12 13">AFS022681</strain>
    </source>
</reference>
<keyword evidence="6" id="KW-0067">ATP-binding</keyword>
<evidence type="ECO:0000313" key="13">
    <source>
        <dbReference type="Proteomes" id="UP000220032"/>
    </source>
</evidence>
<feature type="transmembrane region" description="Helical" evidence="9">
    <location>
        <begin position="6"/>
        <end position="23"/>
    </location>
</feature>
<feature type="domain" description="Histidine kinase" evidence="10">
    <location>
        <begin position="426"/>
        <end position="621"/>
    </location>
</feature>
<evidence type="ECO:0000256" key="7">
    <source>
        <dbReference type="ARBA" id="ARBA00023012"/>
    </source>
</evidence>
<sequence length="978" mass="113082">MWKQAIGWFLITMMIFLMIHINFRDSDTNLIQTRAQNGTINLGDLPSNAKILSLAGEWKFTPNEFVDVNQFQEKALNQIVPGQWESKTQYGSYQLKIELPKHFSEVGFRIRNIWSAHTIYVNGEKVSAIGQIGKSKEATKPENPSYEIYLKPKAKELLLTIHVSNFYNVRGGIIFPIDFGDAKAMQEDVAEDTNIEWTAVSILLVFSIFHLTIFLLRKKDDGFFYSGCYFLSLALIVMTRGERILLRAVPNIPFEFYFRLQDSITFFSAILLPLFISKTMPTIINKKQLFLLFSPFFIYSVGIILFPARSLSNLQTPYFFYMNIMLLWIILRMTQLIIQKKWIISKNEILIFTLMLLTLFMFLFSGTLEQLFASGRNIFNRFGLLGFIIMMNVFLGTRFINRTEEAEHLSKKLEAIHLTKDSFLKVTTQELKDPLYHAINLIKSVKANDKKEKHSNELHLLEQLTERLLYLTNDLQDFTRIKFHDYSFTARSTNIKMVVNHVYKLMELPLSRKHITYQEYVPNNLHGLVDEDRLTQVLYRILEECCYYAVDGKIVIDAQHIGENIHLTFKATSNSTVTYEDTRTEIGLLISKELLERMDGHLQVDYYKASILFKIQVPFYEYKEIHTILQEQHNFKEVSQANTSQQPTILIVDDDVIHTEVLKSLLAETYNITIVHSAQDAIFLLESMKDFALLIIDETLPEIGGVELAKHIRKKTSVLELPILMLSSKDYPTHVDHLFASGINDYLVKPYTKQVLLARLHTIFQTKEAILQAFENEMAFLQAQIKPHFLYNAMSNIISFCYTDSEHAAHLLTMLSSYLRYIFESGNETNYSTLQKEISIIRAYVEIEKARFGERLSFSYEVDTIESLDEIYIPNLLVQPLVENAIRHGLFEKEGNGHVQINIKQIKEILFIQVIDNGIGMSETTIHNLLNGTLQNQGIGFSNVLRRVRKFSNGTVEIYSIESKGTTINVTIPLKERM</sequence>
<feature type="transmembrane region" description="Helical" evidence="9">
    <location>
        <begin position="289"/>
        <end position="306"/>
    </location>
</feature>
<organism evidence="12 13">
    <name type="scientific">Bacillus cereus</name>
    <dbReference type="NCBI Taxonomy" id="1396"/>
    <lineage>
        <taxon>Bacteria</taxon>
        <taxon>Bacillati</taxon>
        <taxon>Bacillota</taxon>
        <taxon>Bacilli</taxon>
        <taxon>Bacillales</taxon>
        <taxon>Bacillaceae</taxon>
        <taxon>Bacillus</taxon>
        <taxon>Bacillus cereus group</taxon>
    </lineage>
</organism>
<dbReference type="PANTHER" id="PTHR34220">
    <property type="entry name" value="SENSOR HISTIDINE KINASE YPDA"/>
    <property type="match status" value="1"/>
</dbReference>
<dbReference type="Pfam" id="PF00072">
    <property type="entry name" value="Response_reg"/>
    <property type="match status" value="1"/>
</dbReference>
<evidence type="ECO:0000256" key="3">
    <source>
        <dbReference type="ARBA" id="ARBA00022679"/>
    </source>
</evidence>
<dbReference type="InterPro" id="IPR001789">
    <property type="entry name" value="Sig_transdc_resp-reg_receiver"/>
</dbReference>
<protein>
    <recommendedName>
        <fullName evidence="2">histidine kinase</fullName>
        <ecNumber evidence="2">2.7.13.3</ecNumber>
    </recommendedName>
</protein>
<dbReference type="Gene3D" id="1.10.287.130">
    <property type="match status" value="1"/>
</dbReference>
<dbReference type="EMBL" id="NTRR01000004">
    <property type="protein sequence ID" value="PFE18900.1"/>
    <property type="molecule type" value="Genomic_DNA"/>
</dbReference>
<dbReference type="Gene3D" id="2.60.120.260">
    <property type="entry name" value="Galactose-binding domain-like"/>
    <property type="match status" value="1"/>
</dbReference>
<feature type="domain" description="Response regulatory" evidence="11">
    <location>
        <begin position="648"/>
        <end position="764"/>
    </location>
</feature>
<dbReference type="GO" id="GO:0016020">
    <property type="term" value="C:membrane"/>
    <property type="evidence" value="ECO:0007669"/>
    <property type="project" value="InterPro"/>
</dbReference>
<dbReference type="InterPro" id="IPR010559">
    <property type="entry name" value="Sig_transdc_His_kin_internal"/>
</dbReference>
<dbReference type="Gene3D" id="3.40.50.2300">
    <property type="match status" value="1"/>
</dbReference>
<dbReference type="SUPFAM" id="SSF55874">
    <property type="entry name" value="ATPase domain of HSP90 chaperone/DNA topoisomerase II/histidine kinase"/>
    <property type="match status" value="2"/>
</dbReference>
<evidence type="ECO:0000259" key="10">
    <source>
        <dbReference type="PROSITE" id="PS50109"/>
    </source>
</evidence>
<dbReference type="AlphaFoldDB" id="A0A2A9A4B4"/>
<feature type="transmembrane region" description="Helical" evidence="9">
    <location>
        <begin position="256"/>
        <end position="277"/>
    </location>
</feature>
<dbReference type="GO" id="GO:0000155">
    <property type="term" value="F:phosphorelay sensor kinase activity"/>
    <property type="evidence" value="ECO:0007669"/>
    <property type="project" value="InterPro"/>
</dbReference>
<dbReference type="GO" id="GO:0005524">
    <property type="term" value="F:ATP binding"/>
    <property type="evidence" value="ECO:0007669"/>
    <property type="project" value="UniProtKB-KW"/>
</dbReference>
<dbReference type="InterPro" id="IPR005467">
    <property type="entry name" value="His_kinase_dom"/>
</dbReference>
<dbReference type="SUPFAM" id="SSF52172">
    <property type="entry name" value="CheY-like"/>
    <property type="match status" value="1"/>
</dbReference>
<accession>A0A2A9A4B4</accession>
<dbReference type="InterPro" id="IPR036890">
    <property type="entry name" value="HATPase_C_sf"/>
</dbReference>
<evidence type="ECO:0000256" key="4">
    <source>
        <dbReference type="ARBA" id="ARBA00022741"/>
    </source>
</evidence>
<dbReference type="SMART" id="SM00387">
    <property type="entry name" value="HATPase_c"/>
    <property type="match status" value="2"/>
</dbReference>
<dbReference type="CDD" id="cd17546">
    <property type="entry name" value="REC_hyHK_CKI1_RcsC-like"/>
    <property type="match status" value="1"/>
</dbReference>
<feature type="transmembrane region" description="Helical" evidence="9">
    <location>
        <begin position="157"/>
        <end position="177"/>
    </location>
</feature>
<comment type="caution">
    <text evidence="12">The sequence shown here is derived from an EMBL/GenBank/DDBJ whole genome shotgun (WGS) entry which is preliminary data.</text>
</comment>
<evidence type="ECO:0000313" key="12">
    <source>
        <dbReference type="EMBL" id="PFE18900.1"/>
    </source>
</evidence>
<dbReference type="InterPro" id="IPR011006">
    <property type="entry name" value="CheY-like_superfamily"/>
</dbReference>
<dbReference type="InterPro" id="IPR050640">
    <property type="entry name" value="Bact_2-comp_sensor_kinase"/>
</dbReference>
<keyword evidence="5 12" id="KW-0418">Kinase</keyword>
<dbReference type="Pfam" id="PF02518">
    <property type="entry name" value="HATPase_c"/>
    <property type="match status" value="1"/>
</dbReference>
<dbReference type="RefSeq" id="WP_098341929.1">
    <property type="nucleotide sequence ID" value="NZ_JBHTUN010000007.1"/>
</dbReference>
<feature type="domain" description="Histidine kinase" evidence="10">
    <location>
        <begin position="877"/>
        <end position="976"/>
    </location>
</feature>
<dbReference type="InterPro" id="IPR003594">
    <property type="entry name" value="HATPase_dom"/>
</dbReference>
<dbReference type="PROSITE" id="PS50110">
    <property type="entry name" value="RESPONSE_REGULATORY"/>
    <property type="match status" value="1"/>
</dbReference>
<evidence type="ECO:0000256" key="9">
    <source>
        <dbReference type="SAM" id="Phobius"/>
    </source>
</evidence>
<evidence type="ECO:0000256" key="6">
    <source>
        <dbReference type="ARBA" id="ARBA00022840"/>
    </source>
</evidence>
<keyword evidence="4" id="KW-0547">Nucleotide-binding</keyword>
<dbReference type="SUPFAM" id="SSF49785">
    <property type="entry name" value="Galactose-binding domain-like"/>
    <property type="match status" value="1"/>
</dbReference>
<keyword evidence="8" id="KW-0597">Phosphoprotein</keyword>
<feature type="transmembrane region" description="Helical" evidence="9">
    <location>
        <begin position="197"/>
        <end position="216"/>
    </location>
</feature>
<dbReference type="SMART" id="SM00448">
    <property type="entry name" value="REC"/>
    <property type="match status" value="1"/>
</dbReference>
<keyword evidence="9" id="KW-0472">Membrane</keyword>
<dbReference type="PANTHER" id="PTHR34220:SF7">
    <property type="entry name" value="SENSOR HISTIDINE KINASE YPDA"/>
    <property type="match status" value="1"/>
</dbReference>
<feature type="modified residue" description="4-aspartylphosphate" evidence="8">
    <location>
        <position position="697"/>
    </location>
</feature>
<evidence type="ECO:0000259" key="11">
    <source>
        <dbReference type="PROSITE" id="PS50110"/>
    </source>
</evidence>
<evidence type="ECO:0000256" key="8">
    <source>
        <dbReference type="PROSITE-ProRule" id="PRU00169"/>
    </source>
</evidence>
<comment type="catalytic activity">
    <reaction evidence="1">
        <text>ATP + protein L-histidine = ADP + protein N-phospho-L-histidine.</text>
        <dbReference type="EC" id="2.7.13.3"/>
    </reaction>
</comment>
<keyword evidence="7" id="KW-0902">Two-component regulatory system</keyword>
<dbReference type="EC" id="2.7.13.3" evidence="2"/>
<gene>
    <name evidence="12" type="ORF">CN307_05015</name>
</gene>
<dbReference type="SUPFAM" id="SSF47384">
    <property type="entry name" value="Homodimeric domain of signal transducing histidine kinase"/>
    <property type="match status" value="1"/>
</dbReference>
<dbReference type="Proteomes" id="UP000220032">
    <property type="component" value="Unassembled WGS sequence"/>
</dbReference>
<keyword evidence="9" id="KW-0812">Transmembrane</keyword>
<dbReference type="InterPro" id="IPR036097">
    <property type="entry name" value="HisK_dim/P_sf"/>
</dbReference>
<dbReference type="Pfam" id="PF06580">
    <property type="entry name" value="His_kinase"/>
    <property type="match status" value="1"/>
</dbReference>
<name>A0A2A9A4B4_BACCE</name>
<evidence type="ECO:0000256" key="2">
    <source>
        <dbReference type="ARBA" id="ARBA00012438"/>
    </source>
</evidence>
<dbReference type="InterPro" id="IPR008979">
    <property type="entry name" value="Galactose-bd-like_sf"/>
</dbReference>
<feature type="transmembrane region" description="Helical" evidence="9">
    <location>
        <begin position="350"/>
        <end position="372"/>
    </location>
</feature>
<keyword evidence="3" id="KW-0808">Transferase</keyword>
<feature type="transmembrane region" description="Helical" evidence="9">
    <location>
        <begin position="223"/>
        <end position="241"/>
    </location>
</feature>
<dbReference type="PROSITE" id="PS50109">
    <property type="entry name" value="HIS_KIN"/>
    <property type="match status" value="2"/>
</dbReference>
<dbReference type="Gene3D" id="3.30.565.10">
    <property type="entry name" value="Histidine kinase-like ATPase, C-terminal domain"/>
    <property type="match status" value="2"/>
</dbReference>
<evidence type="ECO:0000256" key="1">
    <source>
        <dbReference type="ARBA" id="ARBA00000085"/>
    </source>
</evidence>
<proteinExistence type="predicted"/>